<dbReference type="NCBIfam" id="NF002362">
    <property type="entry name" value="PRK01343.1"/>
    <property type="match status" value="1"/>
</dbReference>
<dbReference type="RefSeq" id="WP_166948812.1">
    <property type="nucleotide sequence ID" value="NZ_JAASQI010000001.1"/>
</dbReference>
<evidence type="ECO:0000256" key="2">
    <source>
        <dbReference type="ARBA" id="ARBA00022833"/>
    </source>
</evidence>
<feature type="binding site" evidence="3">
    <location>
        <position position="20"/>
    </location>
    <ligand>
        <name>Zn(2+)</name>
        <dbReference type="ChEBI" id="CHEBI:29105"/>
    </ligand>
</feature>
<dbReference type="HAMAP" id="MF_00649">
    <property type="entry name" value="DNA_gyrase_inhibitor_YacG"/>
    <property type="match status" value="1"/>
</dbReference>
<evidence type="ECO:0000313" key="4">
    <source>
        <dbReference type="EMBL" id="NIJ56929.1"/>
    </source>
</evidence>
<protein>
    <recommendedName>
        <fullName evidence="3">DNA gyrase inhibitor YacG</fullName>
    </recommendedName>
</protein>
<dbReference type="SUPFAM" id="SSF57716">
    <property type="entry name" value="Glucocorticoid receptor-like (DNA-binding domain)"/>
    <property type="match status" value="1"/>
</dbReference>
<sequence length="74" mass="7930">MADADDNNDNAATPPAGGACPICGKEAQARWRPFCSKRCADIDLHRWLSGSYVIPASDEAEEIDGNHADDTPDI</sequence>
<dbReference type="InterPro" id="IPR005584">
    <property type="entry name" value="DNA_gyrase_inhibitor_YacG"/>
</dbReference>
<dbReference type="Gene3D" id="3.30.50.10">
    <property type="entry name" value="Erythroid Transcription Factor GATA-1, subunit A"/>
    <property type="match status" value="1"/>
</dbReference>
<comment type="subunit">
    <text evidence="3">Interacts with GyrB.</text>
</comment>
<feature type="binding site" evidence="3">
    <location>
        <position position="23"/>
    </location>
    <ligand>
        <name>Zn(2+)</name>
        <dbReference type="ChEBI" id="CHEBI:29105"/>
    </ligand>
</feature>
<evidence type="ECO:0000313" key="5">
    <source>
        <dbReference type="Proteomes" id="UP001429580"/>
    </source>
</evidence>
<dbReference type="EMBL" id="JAASQI010000001">
    <property type="protein sequence ID" value="NIJ56929.1"/>
    <property type="molecule type" value="Genomic_DNA"/>
</dbReference>
<comment type="cofactor">
    <cofactor evidence="3">
        <name>Zn(2+)</name>
        <dbReference type="ChEBI" id="CHEBI:29105"/>
    </cofactor>
    <text evidence="3">Binds 1 zinc ion.</text>
</comment>
<name>A0ABX0UVE5_9HYPH</name>
<dbReference type="Pfam" id="PF03884">
    <property type="entry name" value="YacG"/>
    <property type="match status" value="1"/>
</dbReference>
<proteinExistence type="inferred from homology"/>
<keyword evidence="2 3" id="KW-0862">Zinc</keyword>
<accession>A0ABX0UVE5</accession>
<comment type="function">
    <text evidence="3">Inhibits all the catalytic activities of DNA gyrase by preventing its interaction with DNA. Acts by binding directly to the C-terminal domain of GyrB, which probably disrupts DNA binding by the gyrase.</text>
</comment>
<keyword evidence="1 3" id="KW-0479">Metal-binding</keyword>
<dbReference type="Proteomes" id="UP001429580">
    <property type="component" value="Unassembled WGS sequence"/>
</dbReference>
<dbReference type="PANTHER" id="PTHR36150:SF1">
    <property type="entry name" value="DNA GYRASE INHIBITOR YACG"/>
    <property type="match status" value="1"/>
</dbReference>
<feature type="binding site" evidence="3">
    <location>
        <position position="39"/>
    </location>
    <ligand>
        <name>Zn(2+)</name>
        <dbReference type="ChEBI" id="CHEBI:29105"/>
    </ligand>
</feature>
<gene>
    <name evidence="3" type="primary">yacG</name>
    <name evidence="4" type="ORF">FHS82_000742</name>
</gene>
<comment type="similarity">
    <text evidence="3">Belongs to the DNA gyrase inhibitor YacG family.</text>
</comment>
<keyword evidence="5" id="KW-1185">Reference proteome</keyword>
<dbReference type="PANTHER" id="PTHR36150">
    <property type="entry name" value="DNA GYRASE INHIBITOR YACG"/>
    <property type="match status" value="1"/>
</dbReference>
<evidence type="ECO:0000256" key="3">
    <source>
        <dbReference type="HAMAP-Rule" id="MF_00649"/>
    </source>
</evidence>
<feature type="binding site" evidence="3">
    <location>
        <position position="35"/>
    </location>
    <ligand>
        <name>Zn(2+)</name>
        <dbReference type="ChEBI" id="CHEBI:29105"/>
    </ligand>
</feature>
<comment type="caution">
    <text evidence="4">The sequence shown here is derived from an EMBL/GenBank/DDBJ whole genome shotgun (WGS) entry which is preliminary data.</text>
</comment>
<organism evidence="4 5">
    <name type="scientific">Pseudochelatococcus lubricantis</name>
    <dbReference type="NCBI Taxonomy" id="1538102"/>
    <lineage>
        <taxon>Bacteria</taxon>
        <taxon>Pseudomonadati</taxon>
        <taxon>Pseudomonadota</taxon>
        <taxon>Alphaproteobacteria</taxon>
        <taxon>Hyphomicrobiales</taxon>
        <taxon>Chelatococcaceae</taxon>
        <taxon>Pseudochelatococcus</taxon>
    </lineage>
</organism>
<evidence type="ECO:0000256" key="1">
    <source>
        <dbReference type="ARBA" id="ARBA00022723"/>
    </source>
</evidence>
<dbReference type="InterPro" id="IPR013088">
    <property type="entry name" value="Znf_NHR/GATA"/>
</dbReference>
<reference evidence="4 5" key="1">
    <citation type="submission" date="2020-03" db="EMBL/GenBank/DDBJ databases">
        <title>Genomic Encyclopedia of Type Strains, Phase IV (KMG-IV): sequencing the most valuable type-strain genomes for metagenomic binning, comparative biology and taxonomic classification.</title>
        <authorList>
            <person name="Goeker M."/>
        </authorList>
    </citation>
    <scope>NUCLEOTIDE SEQUENCE [LARGE SCALE GENOMIC DNA]</scope>
    <source>
        <strain evidence="4 5">DSM 103870</strain>
    </source>
</reference>